<dbReference type="Proteomes" id="UP000283509">
    <property type="component" value="Unassembled WGS sequence"/>
</dbReference>
<reference evidence="2 3" key="2">
    <citation type="submission" date="2019-01" db="EMBL/GenBank/DDBJ databases">
        <title>The decoding of complex shrimp genome reveals the adaptation for benthos swimmer, frequently molting mechanism and breeding impact on genome.</title>
        <authorList>
            <person name="Sun Y."/>
            <person name="Gao Y."/>
            <person name="Yu Y."/>
        </authorList>
    </citation>
    <scope>NUCLEOTIDE SEQUENCE [LARGE SCALE GENOMIC DNA]</scope>
    <source>
        <tissue evidence="2">Muscle</tissue>
    </source>
</reference>
<evidence type="ECO:0000313" key="2">
    <source>
        <dbReference type="EMBL" id="ROT64785.1"/>
    </source>
</evidence>
<dbReference type="AlphaFoldDB" id="A0A423SKM0"/>
<feature type="region of interest" description="Disordered" evidence="1">
    <location>
        <begin position="1"/>
        <end position="59"/>
    </location>
</feature>
<sequence length="652" mass="71168">MAFPSTPLGLPSALRGTSFKPRTAADTQESPGGRGGVLTRGVPTNGEIKEANGQRRGPHPSSLSLILLLFPSFRLPSSSFLYSSSPPPSFPPSPLSLPFRLPPLQLLLPSRSHPAPPSPVSRQNSRFPFPFTFFSLSLFLPPPVLPFSNLSLSASLPSSSSSFPFPFASLPLSSSGAFPRSPFPSLRIGISMASAPSRDRAPHPRTKYTCFNVQVDHGRFSRPSLPLQGGHYSLSASLPLSFQSSSFPSLFFRFLLLSLFLPSSKLPSFFSNLPFSPCLPPLILLQLLSLFPFRLPPFLLQAPFPSFRLPPLLPFFLPPFQLLPFSNLPFPSSPSSLQASFSLLLPSSSSSFPFPFAFLLFLFFSFLLQLLPFSNPSPFALPPLPPPAPFPFPFRLPPLLLQLLSLPFASLPFLLQLLLFPSLSPSSLSSSSSFPSLSPPPLPPPAPFPSLSPPSPSSSSSFPFPFASLPSPPALFSPLAVSPVSKAIGNSWPPPPSRDARELYVQTVESRDYLRRLSRGLQQPVCFLHVASTGPAFPFPFPTLRLFLRVITTSNARRGFLQIRCPNPNQPIFLPTPPFIPSLPPSSNNFPPSLLLYFPLLSPLKPSLPLGLLLYSFFLPPQKSSLPPLIPYFPSSFKTFPPSSYNFHYSLL</sequence>
<gene>
    <name evidence="2" type="ORF">C7M84_017273</name>
</gene>
<comment type="caution">
    <text evidence="2">The sequence shown here is derived from an EMBL/GenBank/DDBJ whole genome shotgun (WGS) entry which is preliminary data.</text>
</comment>
<protein>
    <submittedName>
        <fullName evidence="2">Uncharacterized protein</fullName>
    </submittedName>
</protein>
<reference evidence="2 3" key="1">
    <citation type="submission" date="2018-04" db="EMBL/GenBank/DDBJ databases">
        <authorList>
            <person name="Zhang X."/>
            <person name="Yuan J."/>
            <person name="Li F."/>
            <person name="Xiang J."/>
        </authorList>
    </citation>
    <scope>NUCLEOTIDE SEQUENCE [LARGE SCALE GENOMIC DNA]</scope>
    <source>
        <tissue evidence="2">Muscle</tissue>
    </source>
</reference>
<name>A0A423SKM0_PENVA</name>
<evidence type="ECO:0000313" key="3">
    <source>
        <dbReference type="Proteomes" id="UP000283509"/>
    </source>
</evidence>
<proteinExistence type="predicted"/>
<organism evidence="2 3">
    <name type="scientific">Penaeus vannamei</name>
    <name type="common">Whiteleg shrimp</name>
    <name type="synonym">Litopenaeus vannamei</name>
    <dbReference type="NCBI Taxonomy" id="6689"/>
    <lineage>
        <taxon>Eukaryota</taxon>
        <taxon>Metazoa</taxon>
        <taxon>Ecdysozoa</taxon>
        <taxon>Arthropoda</taxon>
        <taxon>Crustacea</taxon>
        <taxon>Multicrustacea</taxon>
        <taxon>Malacostraca</taxon>
        <taxon>Eumalacostraca</taxon>
        <taxon>Eucarida</taxon>
        <taxon>Decapoda</taxon>
        <taxon>Dendrobranchiata</taxon>
        <taxon>Penaeoidea</taxon>
        <taxon>Penaeidae</taxon>
        <taxon>Penaeus</taxon>
    </lineage>
</organism>
<dbReference type="InterPro" id="IPR003882">
    <property type="entry name" value="Pistil_extensin"/>
</dbReference>
<keyword evidence="3" id="KW-1185">Reference proteome</keyword>
<dbReference type="EMBL" id="QCYY01003191">
    <property type="protein sequence ID" value="ROT64785.1"/>
    <property type="molecule type" value="Genomic_DNA"/>
</dbReference>
<dbReference type="PRINTS" id="PR01218">
    <property type="entry name" value="PSTLEXTENSIN"/>
</dbReference>
<evidence type="ECO:0000256" key="1">
    <source>
        <dbReference type="SAM" id="MobiDB-lite"/>
    </source>
</evidence>
<accession>A0A423SKM0</accession>